<dbReference type="GO" id="GO:0009236">
    <property type="term" value="P:cobalamin biosynthetic process"/>
    <property type="evidence" value="ECO:0007669"/>
    <property type="project" value="UniProtKB-UniRule"/>
</dbReference>
<dbReference type="PANTHER" id="PTHR34308">
    <property type="entry name" value="COBALAMIN BIOSYNTHESIS PROTEIN CBIB"/>
    <property type="match status" value="1"/>
</dbReference>
<keyword evidence="6 9" id="KW-0812">Transmembrane</keyword>
<dbReference type="GO" id="GO:0015420">
    <property type="term" value="F:ABC-type vitamin B12 transporter activity"/>
    <property type="evidence" value="ECO:0007669"/>
    <property type="project" value="UniProtKB-UniRule"/>
</dbReference>
<evidence type="ECO:0000256" key="4">
    <source>
        <dbReference type="ARBA" id="ARBA00022475"/>
    </source>
</evidence>
<accession>A0A1M5YQ69</accession>
<gene>
    <name evidence="9" type="primary">cobD</name>
    <name evidence="10" type="ORF">SAMN02746098_02642</name>
</gene>
<evidence type="ECO:0000256" key="3">
    <source>
        <dbReference type="ARBA" id="ARBA00006263"/>
    </source>
</evidence>
<dbReference type="OrthoDB" id="9811967at2"/>
<comment type="function">
    <text evidence="9">Converts cobyric acid to cobinamide by the addition of aminopropanol on the F carboxylic group.</text>
</comment>
<comment type="pathway">
    <text evidence="2 9">Cofactor biosynthesis; adenosylcobalamin biosynthesis.</text>
</comment>
<evidence type="ECO:0000256" key="7">
    <source>
        <dbReference type="ARBA" id="ARBA00022989"/>
    </source>
</evidence>
<dbReference type="NCBIfam" id="TIGR00380">
    <property type="entry name" value="cobal_cbiB"/>
    <property type="match status" value="1"/>
</dbReference>
<dbReference type="UniPathway" id="UPA00148"/>
<feature type="transmembrane region" description="Helical" evidence="9">
    <location>
        <begin position="90"/>
        <end position="110"/>
    </location>
</feature>
<keyword evidence="11" id="KW-1185">Reference proteome</keyword>
<reference evidence="11" key="1">
    <citation type="submission" date="2016-11" db="EMBL/GenBank/DDBJ databases">
        <authorList>
            <person name="Varghese N."/>
            <person name="Submissions S."/>
        </authorList>
    </citation>
    <scope>NUCLEOTIDE SEQUENCE [LARGE SCALE GENOMIC DNA]</scope>
    <source>
        <strain evidence="11">DSM 15449</strain>
    </source>
</reference>
<protein>
    <recommendedName>
        <fullName evidence="9">Cobalamin biosynthesis protein CobD</fullName>
    </recommendedName>
</protein>
<keyword evidence="4 9" id="KW-1003">Cell membrane</keyword>
<sequence length="329" mass="35845">MIETLSSIWAVLPITVFIGFILDQLIGDPRSWPHPVVGIGKGISILESKLNLGPPEIRRRNGVLLTILIVGGSYLFTWGAISLANIVHPILGFLFSAYLIFTTLAGKSLLDAGQNVLIPLLKGDLSEARTQLSWLVSRDTTNLSEGEIVRGTVETMAENFVDGILSPLFYAALGGAPLAMAFKAVSTLDSMVGYRNDRYEEFGWFSARTDDWANYLPARLSVPILLLAGRLRGMSVNHAYQMWKRDASGHPSPNGGNPESVVAGLLGIRLGGINIYHGKPHHRAEMGDALHPVNATDIVRCRQLIKTATWLSLIPTLIVAYIATTYMAI</sequence>
<comment type="caution">
    <text evidence="9">Lacks conserved residue(s) required for the propagation of feature annotation.</text>
</comment>
<evidence type="ECO:0000313" key="11">
    <source>
        <dbReference type="Proteomes" id="UP000183954"/>
    </source>
</evidence>
<feature type="transmembrane region" description="Helical" evidence="9">
    <location>
        <begin position="6"/>
        <end position="26"/>
    </location>
</feature>
<comment type="similarity">
    <text evidence="3 9">Belongs to the CobD/CbiB family.</text>
</comment>
<keyword evidence="8 9" id="KW-0472">Membrane</keyword>
<keyword evidence="7 9" id="KW-1133">Transmembrane helix</keyword>
<dbReference type="HAMAP" id="MF_00024">
    <property type="entry name" value="CobD_CbiB"/>
    <property type="match status" value="1"/>
</dbReference>
<evidence type="ECO:0000256" key="8">
    <source>
        <dbReference type="ARBA" id="ARBA00023136"/>
    </source>
</evidence>
<dbReference type="Proteomes" id="UP000183954">
    <property type="component" value="Unassembled WGS sequence"/>
</dbReference>
<dbReference type="Pfam" id="PF03186">
    <property type="entry name" value="CobD_Cbib"/>
    <property type="match status" value="1"/>
</dbReference>
<proteinExistence type="inferred from homology"/>
<evidence type="ECO:0000256" key="2">
    <source>
        <dbReference type="ARBA" id="ARBA00004953"/>
    </source>
</evidence>
<dbReference type="STRING" id="1121420.SAMN02746098_02642"/>
<evidence type="ECO:0000256" key="9">
    <source>
        <dbReference type="HAMAP-Rule" id="MF_00024"/>
    </source>
</evidence>
<organism evidence="10 11">
    <name type="scientific">Desulfosporosinus lacus DSM 15449</name>
    <dbReference type="NCBI Taxonomy" id="1121420"/>
    <lineage>
        <taxon>Bacteria</taxon>
        <taxon>Bacillati</taxon>
        <taxon>Bacillota</taxon>
        <taxon>Clostridia</taxon>
        <taxon>Eubacteriales</taxon>
        <taxon>Desulfitobacteriaceae</taxon>
        <taxon>Desulfosporosinus</taxon>
    </lineage>
</organism>
<dbReference type="InterPro" id="IPR004485">
    <property type="entry name" value="Cobalamin_biosynth_CobD/CbiB"/>
</dbReference>
<feature type="transmembrane region" description="Helical" evidence="9">
    <location>
        <begin position="308"/>
        <end position="328"/>
    </location>
</feature>
<dbReference type="EMBL" id="FQXJ01000008">
    <property type="protein sequence ID" value="SHI14091.1"/>
    <property type="molecule type" value="Genomic_DNA"/>
</dbReference>
<dbReference type="RefSeq" id="WP_073030188.1">
    <property type="nucleotide sequence ID" value="NZ_FQXJ01000008.1"/>
</dbReference>
<evidence type="ECO:0000313" key="10">
    <source>
        <dbReference type="EMBL" id="SHI14091.1"/>
    </source>
</evidence>
<evidence type="ECO:0000256" key="6">
    <source>
        <dbReference type="ARBA" id="ARBA00022692"/>
    </source>
</evidence>
<feature type="transmembrane region" description="Helical" evidence="9">
    <location>
        <begin position="63"/>
        <end position="84"/>
    </location>
</feature>
<comment type="subcellular location">
    <subcellularLocation>
        <location evidence="1 9">Cell membrane</location>
        <topology evidence="1 9">Multi-pass membrane protein</topology>
    </subcellularLocation>
</comment>
<dbReference type="AlphaFoldDB" id="A0A1M5YQ69"/>
<evidence type="ECO:0000256" key="1">
    <source>
        <dbReference type="ARBA" id="ARBA00004651"/>
    </source>
</evidence>
<evidence type="ECO:0000256" key="5">
    <source>
        <dbReference type="ARBA" id="ARBA00022573"/>
    </source>
</evidence>
<name>A0A1M5YQ69_9FIRM</name>
<dbReference type="GO" id="GO:0048472">
    <property type="term" value="F:threonine-phosphate decarboxylase activity"/>
    <property type="evidence" value="ECO:0007669"/>
    <property type="project" value="InterPro"/>
</dbReference>
<dbReference type="GO" id="GO:0005886">
    <property type="term" value="C:plasma membrane"/>
    <property type="evidence" value="ECO:0007669"/>
    <property type="project" value="UniProtKB-SubCell"/>
</dbReference>
<keyword evidence="5 9" id="KW-0169">Cobalamin biosynthesis</keyword>
<dbReference type="PANTHER" id="PTHR34308:SF1">
    <property type="entry name" value="COBALAMIN BIOSYNTHESIS PROTEIN CBIB"/>
    <property type="match status" value="1"/>
</dbReference>